<dbReference type="AlphaFoldDB" id="A0A1J0AD83"/>
<evidence type="ECO:0000313" key="1">
    <source>
        <dbReference type="EMBL" id="APB33898.1"/>
    </source>
</evidence>
<dbReference type="STRING" id="1188229.GlitD10_1575"/>
<feature type="non-terminal residue" evidence="1">
    <location>
        <position position="1"/>
    </location>
</feature>
<accession>A0A1J0AD83</accession>
<sequence length="60" mass="6867">QYDTIYKQKFRRTKDGGGAPATANFQFIEVPYSNMTRFTNRNSAEPRTGAVPLRPLIFNL</sequence>
<dbReference type="EMBL" id="CP017675">
    <property type="protein sequence ID" value="APB33898.1"/>
    <property type="molecule type" value="Genomic_DNA"/>
</dbReference>
<name>A0A1J0AD83_9CYAN</name>
<gene>
    <name evidence="1" type="ORF">GlitD10_1575</name>
</gene>
<protein>
    <submittedName>
        <fullName evidence="1">Uncharacterized protein</fullName>
    </submittedName>
</protein>
<dbReference type="KEGG" id="glt:GlitD10_1575"/>
<dbReference type="Proteomes" id="UP000180235">
    <property type="component" value="Chromosome"/>
</dbReference>
<proteinExistence type="predicted"/>
<reference evidence="1 2" key="1">
    <citation type="submission" date="2016-10" db="EMBL/GenBank/DDBJ databases">
        <title>Description of Gloeomargarita lithophora gen. nov., sp. nov., a thylakoid-bearing basal-branching cyanobacterium with intracellular carbonates, and proposal for Gloeomargaritales ord. nov.</title>
        <authorList>
            <person name="Moreira D."/>
            <person name="Tavera R."/>
            <person name="Benzerara K."/>
            <person name="Skouri-Panet F."/>
            <person name="Couradeau E."/>
            <person name="Gerard E."/>
            <person name="Loussert C."/>
            <person name="Novelo E."/>
            <person name="Zivanovic Y."/>
            <person name="Lopez-Garcia P."/>
        </authorList>
    </citation>
    <scope>NUCLEOTIDE SEQUENCE [LARGE SCALE GENOMIC DNA]</scope>
    <source>
        <strain evidence="1 2">D10</strain>
    </source>
</reference>
<evidence type="ECO:0000313" key="2">
    <source>
        <dbReference type="Proteomes" id="UP000180235"/>
    </source>
</evidence>
<organism evidence="1 2">
    <name type="scientific">Gloeomargarita lithophora Alchichica-D10</name>
    <dbReference type="NCBI Taxonomy" id="1188229"/>
    <lineage>
        <taxon>Bacteria</taxon>
        <taxon>Bacillati</taxon>
        <taxon>Cyanobacteriota</taxon>
        <taxon>Cyanophyceae</taxon>
        <taxon>Gloeomargaritales</taxon>
        <taxon>Gloeomargaritaceae</taxon>
        <taxon>Gloeomargarita</taxon>
    </lineage>
</organism>
<keyword evidence="2" id="KW-1185">Reference proteome</keyword>